<feature type="region of interest" description="Disordered" evidence="1">
    <location>
        <begin position="157"/>
        <end position="176"/>
    </location>
</feature>
<dbReference type="KEGG" id="lha:LHA_0909"/>
<dbReference type="AlphaFoldDB" id="A0A0A8UT86"/>
<accession>A0A0A8UT86</accession>
<protein>
    <recommendedName>
        <fullName evidence="4">Substrate of the Dot/Icm secretion system</fullName>
    </recommendedName>
</protein>
<dbReference type="OrthoDB" id="5638109at2"/>
<evidence type="ECO:0000256" key="1">
    <source>
        <dbReference type="SAM" id="MobiDB-lite"/>
    </source>
</evidence>
<reference evidence="3" key="1">
    <citation type="submission" date="2014-09" db="EMBL/GenBank/DDBJ databases">
        <authorList>
            <person name="Gomez-Valero L."/>
        </authorList>
    </citation>
    <scope>NUCLEOTIDE SEQUENCE [LARGE SCALE GENOMIC DNA]</scope>
    <source>
        <strain evidence="3">ATCC35250</strain>
    </source>
</reference>
<proteinExistence type="predicted"/>
<gene>
    <name evidence="2" type="ORF">LHA_0909</name>
</gene>
<dbReference type="Proteomes" id="UP000032803">
    <property type="component" value="Chromosome I"/>
</dbReference>
<evidence type="ECO:0000313" key="2">
    <source>
        <dbReference type="EMBL" id="CEK09984.1"/>
    </source>
</evidence>
<keyword evidence="3" id="KW-1185">Reference proteome</keyword>
<organism evidence="2 3">
    <name type="scientific">Legionella hackeliae</name>
    <dbReference type="NCBI Taxonomy" id="449"/>
    <lineage>
        <taxon>Bacteria</taxon>
        <taxon>Pseudomonadati</taxon>
        <taxon>Pseudomonadota</taxon>
        <taxon>Gammaproteobacteria</taxon>
        <taxon>Legionellales</taxon>
        <taxon>Legionellaceae</taxon>
        <taxon>Legionella</taxon>
    </lineage>
</organism>
<dbReference type="EMBL" id="LN681225">
    <property type="protein sequence ID" value="CEK09984.1"/>
    <property type="molecule type" value="Genomic_DNA"/>
</dbReference>
<sequence>MSTPEDKVKQDLNRLRELHSLKERDQKIQEEYQRLYDAYKDQIVKNPNLLKPEDKQNPQEYQIKTTKKGFAAEILKDYEKATGKKPVETDEGVALAFANQEEAVKFFKGQAKQNRAFDAYCAKEDHRVYSDGKGTFVHGTMADVTAYLKDPKGFKLDESGKLSAKEPESTHQSSPN</sequence>
<name>A0A0A8UT86_LEGHA</name>
<dbReference type="PATRIC" id="fig|449.7.peg.2994"/>
<evidence type="ECO:0008006" key="4">
    <source>
        <dbReference type="Google" id="ProtNLM"/>
    </source>
</evidence>
<evidence type="ECO:0000313" key="3">
    <source>
        <dbReference type="Proteomes" id="UP000032803"/>
    </source>
</evidence>
<feature type="compositionally biased region" description="Basic and acidic residues" evidence="1">
    <location>
        <begin position="157"/>
        <end position="169"/>
    </location>
</feature>
<dbReference type="RefSeq" id="WP_045105426.1">
    <property type="nucleotide sequence ID" value="NZ_LN681225.1"/>
</dbReference>
<dbReference type="HOGENOM" id="CLU_1523333_0_0_6"/>